<keyword evidence="2" id="KW-1185">Reference proteome</keyword>
<gene>
    <name evidence="1" type="ORF">DGYR_LOCUS2953</name>
</gene>
<dbReference type="Proteomes" id="UP000549394">
    <property type="component" value="Unassembled WGS sequence"/>
</dbReference>
<sequence>MNMGDTLVITDIKARGVLLKKFGYSLLDTKQTKIFYGRATKETSSILGDGLFGTKISTENAVDSFLRIDMNGIYTLECLHVNFDKSSSGDIQYIDTFLKYTPDTASEDSKCARIYNPYSSSYRTLIVIPVVKRGRYILFKSSSKASTENFLIMTDVYIFYENLNAKTQMEHSTIDKTDMIKSIEKDGKSINLMDINDGVFAMNNGSVSLNDKENLMIITEQTIIDSICLTYEISNQKEQNALKVEFYTNSQISETVMPNTTMSEAHTICNDMNAIVIGKIQITSKILLQIHEISIQLTSITKPFTSIEDSTEQCSKFKDSVIVIPESIGSIHKGIGLTGENLLFNDLVVIGESNGKYLECKSIESLVPLKVL</sequence>
<reference evidence="1 2" key="1">
    <citation type="submission" date="2020-08" db="EMBL/GenBank/DDBJ databases">
        <authorList>
            <person name="Hejnol A."/>
        </authorList>
    </citation>
    <scope>NUCLEOTIDE SEQUENCE [LARGE SCALE GENOMIC DNA]</scope>
</reference>
<accession>A0A7I8VD35</accession>
<evidence type="ECO:0000313" key="1">
    <source>
        <dbReference type="EMBL" id="CAD5114062.1"/>
    </source>
</evidence>
<comment type="caution">
    <text evidence="1">The sequence shown here is derived from an EMBL/GenBank/DDBJ whole genome shotgun (WGS) entry which is preliminary data.</text>
</comment>
<dbReference type="AlphaFoldDB" id="A0A7I8VD35"/>
<name>A0A7I8VD35_9ANNE</name>
<dbReference type="EMBL" id="CAJFCJ010000005">
    <property type="protein sequence ID" value="CAD5114062.1"/>
    <property type="molecule type" value="Genomic_DNA"/>
</dbReference>
<protein>
    <submittedName>
        <fullName evidence="1">DgyrCDS3210</fullName>
    </submittedName>
</protein>
<evidence type="ECO:0000313" key="2">
    <source>
        <dbReference type="Proteomes" id="UP000549394"/>
    </source>
</evidence>
<proteinExistence type="predicted"/>
<organism evidence="1 2">
    <name type="scientific">Dimorphilus gyrociliatus</name>
    <dbReference type="NCBI Taxonomy" id="2664684"/>
    <lineage>
        <taxon>Eukaryota</taxon>
        <taxon>Metazoa</taxon>
        <taxon>Spiralia</taxon>
        <taxon>Lophotrochozoa</taxon>
        <taxon>Annelida</taxon>
        <taxon>Polychaeta</taxon>
        <taxon>Polychaeta incertae sedis</taxon>
        <taxon>Dinophilidae</taxon>
        <taxon>Dimorphilus</taxon>
    </lineage>
</organism>